<reference evidence="1 3" key="1">
    <citation type="submission" date="2020-08" db="EMBL/GenBank/DDBJ databases">
        <title>Genomic Encyclopedia of Type Strains, Phase IV (KMG-IV): sequencing the most valuable type-strain genomes for metagenomic binning, comparative biology and taxonomic classification.</title>
        <authorList>
            <person name="Goeker M."/>
        </authorList>
    </citation>
    <scope>NUCLEOTIDE SEQUENCE [LARGE SCALE GENOMIC DNA]</scope>
    <source>
        <strain evidence="1 3">DSM 14562</strain>
    </source>
</reference>
<sequence>MVTTLTIAGAALTLAAAPVDLNARLIATTGCSAHEVEQLLASGPDRVARALEPFLAQPVDHVELANLVAADTAAIGLIRALYAALPADEPAAADTTAETTHTPEAE</sequence>
<accession>A0AA40ZYX6</accession>
<evidence type="ECO:0000313" key="4">
    <source>
        <dbReference type="Proteomes" id="UP000704529"/>
    </source>
</evidence>
<organism evidence="2 4">
    <name type="scientific">Sphingomonas yabuuchiae</name>
    <dbReference type="NCBI Taxonomy" id="172044"/>
    <lineage>
        <taxon>Bacteria</taxon>
        <taxon>Pseudomonadati</taxon>
        <taxon>Pseudomonadota</taxon>
        <taxon>Alphaproteobacteria</taxon>
        <taxon>Sphingomonadales</taxon>
        <taxon>Sphingomonadaceae</taxon>
        <taxon>Sphingomonas</taxon>
    </lineage>
</organism>
<dbReference type="Proteomes" id="UP000584663">
    <property type="component" value="Unassembled WGS sequence"/>
</dbReference>
<dbReference type="EMBL" id="JAFHKU010000090">
    <property type="protein sequence ID" value="MBN3556935.1"/>
    <property type="molecule type" value="Genomic_DNA"/>
</dbReference>
<dbReference type="Proteomes" id="UP000704529">
    <property type="component" value="Unassembled WGS sequence"/>
</dbReference>
<dbReference type="RefSeq" id="WP_184106815.1">
    <property type="nucleotide sequence ID" value="NZ_JACHNX010000031.1"/>
</dbReference>
<proteinExistence type="predicted"/>
<name>A0AA40ZYX6_9SPHN</name>
<reference evidence="2" key="2">
    <citation type="submission" date="2021-01" db="EMBL/GenBank/DDBJ databases">
        <title>Genome Sequencing of Type Strains.</title>
        <authorList>
            <person name="Lemaire J.F."/>
            <person name="Inderbitzin P."/>
            <person name="Collins S.B."/>
            <person name="Wespe N."/>
            <person name="Knight-Connoni V."/>
        </authorList>
    </citation>
    <scope>NUCLEOTIDE SEQUENCE</scope>
    <source>
        <strain evidence="2">DSM 14562</strain>
    </source>
</reference>
<evidence type="ECO:0000313" key="1">
    <source>
        <dbReference type="EMBL" id="MBB4611493.1"/>
    </source>
</evidence>
<gene>
    <name evidence="1" type="ORF">GGQ89_003741</name>
    <name evidence="2" type="ORF">JYA60_01640</name>
</gene>
<evidence type="ECO:0000313" key="3">
    <source>
        <dbReference type="Proteomes" id="UP000584663"/>
    </source>
</evidence>
<dbReference type="EMBL" id="JACHNX010000031">
    <property type="protein sequence ID" value="MBB4611493.1"/>
    <property type="molecule type" value="Genomic_DNA"/>
</dbReference>
<dbReference type="AlphaFoldDB" id="A0AA40ZYX6"/>
<comment type="caution">
    <text evidence="2">The sequence shown here is derived from an EMBL/GenBank/DDBJ whole genome shotgun (WGS) entry which is preliminary data.</text>
</comment>
<protein>
    <submittedName>
        <fullName evidence="2">Uncharacterized protein</fullName>
    </submittedName>
</protein>
<keyword evidence="3" id="KW-1185">Reference proteome</keyword>
<evidence type="ECO:0000313" key="2">
    <source>
        <dbReference type="EMBL" id="MBN3556935.1"/>
    </source>
</evidence>